<keyword evidence="1" id="KW-0238">DNA-binding</keyword>
<dbReference type="Proteomes" id="UP000282311">
    <property type="component" value="Unassembled WGS sequence"/>
</dbReference>
<proteinExistence type="predicted"/>
<dbReference type="EMBL" id="RBAH01000005">
    <property type="protein sequence ID" value="RKN85197.1"/>
    <property type="molecule type" value="Genomic_DNA"/>
</dbReference>
<dbReference type="RefSeq" id="WP_120746849.1">
    <property type="nucleotide sequence ID" value="NZ_RBAH01000005.1"/>
</dbReference>
<keyword evidence="4" id="KW-1185">Reference proteome</keyword>
<reference evidence="3 4" key="1">
    <citation type="journal article" date="2007" name="Int. J. Syst. Evol. Microbiol.">
        <title>Paenibacillus ginsengarvi sp. nov., isolated from soil from ginseng cultivation.</title>
        <authorList>
            <person name="Yoon M.H."/>
            <person name="Ten L.N."/>
            <person name="Im W.T."/>
        </authorList>
    </citation>
    <scope>NUCLEOTIDE SEQUENCE [LARGE SCALE GENOMIC DNA]</scope>
    <source>
        <strain evidence="3 4">KCTC 13059</strain>
    </source>
</reference>
<dbReference type="InterPro" id="IPR000835">
    <property type="entry name" value="HTH_MarR-typ"/>
</dbReference>
<evidence type="ECO:0000313" key="3">
    <source>
        <dbReference type="EMBL" id="RKN85197.1"/>
    </source>
</evidence>
<evidence type="ECO:0000313" key="4">
    <source>
        <dbReference type="Proteomes" id="UP000282311"/>
    </source>
</evidence>
<dbReference type="SUPFAM" id="SSF46785">
    <property type="entry name" value="Winged helix' DNA-binding domain"/>
    <property type="match status" value="1"/>
</dbReference>
<dbReference type="GO" id="GO:0006950">
    <property type="term" value="P:response to stress"/>
    <property type="evidence" value="ECO:0007669"/>
    <property type="project" value="TreeGrafter"/>
</dbReference>
<dbReference type="PRINTS" id="PR00598">
    <property type="entry name" value="HTHMARR"/>
</dbReference>
<dbReference type="SMART" id="SM00347">
    <property type="entry name" value="HTH_MARR"/>
    <property type="match status" value="1"/>
</dbReference>
<gene>
    <name evidence="3" type="ORF">D7M11_08905</name>
</gene>
<evidence type="ECO:0000259" key="2">
    <source>
        <dbReference type="PROSITE" id="PS50995"/>
    </source>
</evidence>
<sequence length="140" mass="16330">MMPDRAQYAERMVVAMESFRRKWTQIMSARPGYGLTPPQHFMLLLIREQGPCRVTALSERMEVKPSAITSMIDRMVAHQFVDRRPDEKDRRVVQIYLTEQGKQVLAQLDAMRKRTMAQWFESIDAGEAEQFLAILEKLAK</sequence>
<dbReference type="PANTHER" id="PTHR33164">
    <property type="entry name" value="TRANSCRIPTIONAL REGULATOR, MARR FAMILY"/>
    <property type="match status" value="1"/>
</dbReference>
<dbReference type="GO" id="GO:0003700">
    <property type="term" value="F:DNA-binding transcription factor activity"/>
    <property type="evidence" value="ECO:0007669"/>
    <property type="project" value="InterPro"/>
</dbReference>
<organism evidence="3 4">
    <name type="scientific">Paenibacillus ginsengarvi</name>
    <dbReference type="NCBI Taxonomy" id="400777"/>
    <lineage>
        <taxon>Bacteria</taxon>
        <taxon>Bacillati</taxon>
        <taxon>Bacillota</taxon>
        <taxon>Bacilli</taxon>
        <taxon>Bacillales</taxon>
        <taxon>Paenibacillaceae</taxon>
        <taxon>Paenibacillus</taxon>
    </lineage>
</organism>
<evidence type="ECO:0000256" key="1">
    <source>
        <dbReference type="ARBA" id="ARBA00023125"/>
    </source>
</evidence>
<dbReference type="PANTHER" id="PTHR33164:SF99">
    <property type="entry name" value="MARR FAMILY REGULATORY PROTEIN"/>
    <property type="match status" value="1"/>
</dbReference>
<dbReference type="InterPro" id="IPR036388">
    <property type="entry name" value="WH-like_DNA-bd_sf"/>
</dbReference>
<dbReference type="OrthoDB" id="327696at2"/>
<dbReference type="PROSITE" id="PS50995">
    <property type="entry name" value="HTH_MARR_2"/>
    <property type="match status" value="1"/>
</dbReference>
<dbReference type="GO" id="GO:0003677">
    <property type="term" value="F:DNA binding"/>
    <property type="evidence" value="ECO:0007669"/>
    <property type="project" value="UniProtKB-KW"/>
</dbReference>
<dbReference type="InterPro" id="IPR036390">
    <property type="entry name" value="WH_DNA-bd_sf"/>
</dbReference>
<dbReference type="Pfam" id="PF01047">
    <property type="entry name" value="MarR"/>
    <property type="match status" value="1"/>
</dbReference>
<name>A0A3B0CLF7_9BACL</name>
<dbReference type="InterPro" id="IPR039422">
    <property type="entry name" value="MarR/SlyA-like"/>
</dbReference>
<feature type="domain" description="HTH marR-type" evidence="2">
    <location>
        <begin position="5"/>
        <end position="140"/>
    </location>
</feature>
<accession>A0A3B0CLF7</accession>
<dbReference type="AlphaFoldDB" id="A0A3B0CLF7"/>
<dbReference type="Gene3D" id="1.10.10.10">
    <property type="entry name" value="Winged helix-like DNA-binding domain superfamily/Winged helix DNA-binding domain"/>
    <property type="match status" value="1"/>
</dbReference>
<comment type="caution">
    <text evidence="3">The sequence shown here is derived from an EMBL/GenBank/DDBJ whole genome shotgun (WGS) entry which is preliminary data.</text>
</comment>
<protein>
    <submittedName>
        <fullName evidence="3">MarR family transcriptional regulator</fullName>
    </submittedName>
</protein>